<organism evidence="8 9">
    <name type="scientific">Marinomonas pontica</name>
    <dbReference type="NCBI Taxonomy" id="264739"/>
    <lineage>
        <taxon>Bacteria</taxon>
        <taxon>Pseudomonadati</taxon>
        <taxon>Pseudomonadota</taxon>
        <taxon>Gammaproteobacteria</taxon>
        <taxon>Oceanospirillales</taxon>
        <taxon>Oceanospirillaceae</taxon>
        <taxon>Marinomonas</taxon>
    </lineage>
</organism>
<keyword evidence="9" id="KW-1185">Reference proteome</keyword>
<reference evidence="8 9" key="1">
    <citation type="submission" date="2023-01" db="EMBL/GenBank/DDBJ databases">
        <title>Complete genome sequence of Marinomonas pontica strain 200518_36.</title>
        <authorList>
            <person name="Ueki S."/>
            <person name="Gajardo G."/>
            <person name="Maruyama F."/>
        </authorList>
    </citation>
    <scope>NUCLEOTIDE SEQUENCE [LARGE SCALE GENOMIC DNA]</scope>
    <source>
        <strain evidence="8 9">200518_36</strain>
    </source>
</reference>
<evidence type="ECO:0000256" key="1">
    <source>
        <dbReference type="ARBA" id="ARBA00004651"/>
    </source>
</evidence>
<accession>A0ABM8FCD9</accession>
<evidence type="ECO:0000256" key="5">
    <source>
        <dbReference type="ARBA" id="ARBA00023136"/>
    </source>
</evidence>
<keyword evidence="3 6" id="KW-0812">Transmembrane</keyword>
<keyword evidence="2" id="KW-1003">Cell membrane</keyword>
<dbReference type="Proteomes" id="UP001307608">
    <property type="component" value="Chromosome"/>
</dbReference>
<keyword evidence="5 6" id="KW-0472">Membrane</keyword>
<feature type="transmembrane region" description="Helical" evidence="6">
    <location>
        <begin position="299"/>
        <end position="328"/>
    </location>
</feature>
<comment type="subcellular location">
    <subcellularLocation>
        <location evidence="1">Cell membrane</location>
        <topology evidence="1">Multi-pass membrane protein</topology>
    </subcellularLocation>
</comment>
<feature type="transmembrane region" description="Helical" evidence="6">
    <location>
        <begin position="394"/>
        <end position="417"/>
    </location>
</feature>
<feature type="transmembrane region" description="Helical" evidence="6">
    <location>
        <begin position="453"/>
        <end position="471"/>
    </location>
</feature>
<sequence>MLLSSLSILMGAILVPSDYLWAYSTHIIIMCLYLIWTKRLIVFFLTLLSLLSVFFHEFNSPEPFPVFDGAIVWVDFDDRKLTFPEPLLTKLQGAIQGQSIAITYQTANGNWHSQDNFTLREFAPHTSNQHDSLLYKGRTARLVIPAKEGAWWQRQLYVKRQAAQITVEFADGEIERLDNSPYNVRDKLTNRLDSALQSYDSWRFSKALLLGQNDLWSEKNTWVIRTLGLAHLFVVSGLHTGFMFVIGRLISRVIWLLLPAKMLLSGLTRWHCDAAIVIPMLFGYAYITNWGEPVVRASIMLSVYLCARMLALKASPHGIIIFALWLILLVEPRSILSPGLWLSFSMVFLLIGYCQTTVKLSRLLMVQLMLSTASMVLILGWQEAISSVSILTNVVLIPFAAFVWFPWGIAACVEVVVVGTDLSYSILDVILRLIIGGVDWLAFELPLLPFEQYASSAPRLLMLFLIGFWVYQSPLKRGLLCVVGIWSTLFASAFIEENGANLTIFNSDGRLMVKDKSTVLMVDSWAAHDLNRLLFDGYVMPAQNRVYLLSPADMTAMTPEQLLSLNVSWVVLRKYASTQIMAMMTALKVDWVIVEDHESLSFFFENDRTVLRHSACIYSFFLLKSDTCKRVEKLESVLNYIQT</sequence>
<dbReference type="InterPro" id="IPR052159">
    <property type="entry name" value="Competence_DNA_uptake"/>
</dbReference>
<dbReference type="Pfam" id="PF03772">
    <property type="entry name" value="Competence"/>
    <property type="match status" value="1"/>
</dbReference>
<feature type="transmembrane region" description="Helical" evidence="6">
    <location>
        <begin position="429"/>
        <end position="447"/>
    </location>
</feature>
<feature type="transmembrane region" description="Helical" evidence="6">
    <location>
        <begin position="227"/>
        <end position="247"/>
    </location>
</feature>
<gene>
    <name evidence="8" type="ORF">MACH16_15070</name>
</gene>
<dbReference type="InterPro" id="IPR004477">
    <property type="entry name" value="ComEC_N"/>
</dbReference>
<evidence type="ECO:0000313" key="8">
    <source>
        <dbReference type="EMBL" id="BDX02759.1"/>
    </source>
</evidence>
<dbReference type="PANTHER" id="PTHR30619">
    <property type="entry name" value="DNA INTERNALIZATION/COMPETENCE PROTEIN COMEC/REC2"/>
    <property type="match status" value="1"/>
</dbReference>
<dbReference type="PANTHER" id="PTHR30619:SF1">
    <property type="entry name" value="RECOMBINATION PROTEIN 2"/>
    <property type="match status" value="1"/>
</dbReference>
<name>A0ABM8FCD9_9GAMM</name>
<feature type="transmembrane region" description="Helical" evidence="6">
    <location>
        <begin position="334"/>
        <end position="351"/>
    </location>
</feature>
<dbReference type="RefSeq" id="WP_338266741.1">
    <property type="nucleotide sequence ID" value="NZ_AP027271.1"/>
</dbReference>
<evidence type="ECO:0000259" key="7">
    <source>
        <dbReference type="Pfam" id="PF03772"/>
    </source>
</evidence>
<evidence type="ECO:0000256" key="4">
    <source>
        <dbReference type="ARBA" id="ARBA00022989"/>
    </source>
</evidence>
<evidence type="ECO:0000256" key="2">
    <source>
        <dbReference type="ARBA" id="ARBA00022475"/>
    </source>
</evidence>
<dbReference type="NCBIfam" id="TIGR00360">
    <property type="entry name" value="ComEC_N-term"/>
    <property type="match status" value="1"/>
</dbReference>
<feature type="transmembrane region" description="Helical" evidence="6">
    <location>
        <begin position="267"/>
        <end position="287"/>
    </location>
</feature>
<evidence type="ECO:0000313" key="9">
    <source>
        <dbReference type="Proteomes" id="UP001307608"/>
    </source>
</evidence>
<keyword evidence="4 6" id="KW-1133">Transmembrane helix</keyword>
<evidence type="ECO:0000256" key="3">
    <source>
        <dbReference type="ARBA" id="ARBA00022692"/>
    </source>
</evidence>
<feature type="transmembrane region" description="Helical" evidence="6">
    <location>
        <begin position="363"/>
        <end position="382"/>
    </location>
</feature>
<evidence type="ECO:0000256" key="6">
    <source>
        <dbReference type="SAM" id="Phobius"/>
    </source>
</evidence>
<feature type="domain" description="ComEC/Rec2-related protein" evidence="7">
    <location>
        <begin position="208"/>
        <end position="469"/>
    </location>
</feature>
<feature type="transmembrane region" description="Helical" evidence="6">
    <location>
        <begin position="478"/>
        <end position="495"/>
    </location>
</feature>
<dbReference type="EMBL" id="AP027271">
    <property type="protein sequence ID" value="BDX02759.1"/>
    <property type="molecule type" value="Genomic_DNA"/>
</dbReference>
<proteinExistence type="predicted"/>
<protein>
    <recommendedName>
        <fullName evidence="7">ComEC/Rec2-related protein domain-containing protein</fullName>
    </recommendedName>
</protein>